<dbReference type="InterPro" id="IPR003593">
    <property type="entry name" value="AAA+_ATPase"/>
</dbReference>
<evidence type="ECO:0000256" key="9">
    <source>
        <dbReference type="SAM" id="MobiDB-lite"/>
    </source>
</evidence>
<proteinExistence type="predicted"/>
<feature type="transmembrane region" description="Helical" evidence="10">
    <location>
        <begin position="51"/>
        <end position="71"/>
    </location>
</feature>
<evidence type="ECO:0000256" key="7">
    <source>
        <dbReference type="ARBA" id="ARBA00022989"/>
    </source>
</evidence>
<gene>
    <name evidence="13" type="ORF">JYB65_13470</name>
</gene>
<dbReference type="InterPro" id="IPR036640">
    <property type="entry name" value="ABC1_TM_sf"/>
</dbReference>
<evidence type="ECO:0000313" key="13">
    <source>
        <dbReference type="EMBL" id="MBN7774370.1"/>
    </source>
</evidence>
<dbReference type="SUPFAM" id="SSF52540">
    <property type="entry name" value="P-loop containing nucleoside triphosphate hydrolases"/>
    <property type="match status" value="1"/>
</dbReference>
<dbReference type="Pfam" id="PF00664">
    <property type="entry name" value="ABC_membrane"/>
    <property type="match status" value="1"/>
</dbReference>
<accession>A0A939IH22</accession>
<dbReference type="PROSITE" id="PS00211">
    <property type="entry name" value="ABC_TRANSPORTER_1"/>
    <property type="match status" value="1"/>
</dbReference>
<dbReference type="Gene3D" id="1.20.1560.10">
    <property type="entry name" value="ABC transporter type 1, transmembrane domain"/>
    <property type="match status" value="1"/>
</dbReference>
<keyword evidence="14" id="KW-1185">Reference proteome</keyword>
<keyword evidence="8 10" id="KW-0472">Membrane</keyword>
<evidence type="ECO:0000256" key="4">
    <source>
        <dbReference type="ARBA" id="ARBA00022692"/>
    </source>
</evidence>
<protein>
    <submittedName>
        <fullName evidence="13">ABC transporter ATP-binding protein</fullName>
    </submittedName>
</protein>
<keyword evidence="3" id="KW-1003">Cell membrane</keyword>
<keyword evidence="4 10" id="KW-0812">Transmembrane</keyword>
<dbReference type="GO" id="GO:0016887">
    <property type="term" value="F:ATP hydrolysis activity"/>
    <property type="evidence" value="ECO:0007669"/>
    <property type="project" value="InterPro"/>
</dbReference>
<dbReference type="CDD" id="cd03254">
    <property type="entry name" value="ABCC_Glucan_exporter_like"/>
    <property type="match status" value="1"/>
</dbReference>
<dbReference type="GO" id="GO:0005524">
    <property type="term" value="F:ATP binding"/>
    <property type="evidence" value="ECO:0007669"/>
    <property type="project" value="UniProtKB-KW"/>
</dbReference>
<evidence type="ECO:0000256" key="1">
    <source>
        <dbReference type="ARBA" id="ARBA00004651"/>
    </source>
</evidence>
<evidence type="ECO:0000256" key="3">
    <source>
        <dbReference type="ARBA" id="ARBA00022475"/>
    </source>
</evidence>
<evidence type="ECO:0000256" key="5">
    <source>
        <dbReference type="ARBA" id="ARBA00022741"/>
    </source>
</evidence>
<feature type="region of interest" description="Disordered" evidence="9">
    <location>
        <begin position="1"/>
        <end position="32"/>
    </location>
</feature>
<feature type="domain" description="ABC transmembrane type-1" evidence="12">
    <location>
        <begin position="57"/>
        <end position="343"/>
    </location>
</feature>
<dbReference type="PROSITE" id="PS50929">
    <property type="entry name" value="ABC_TM1F"/>
    <property type="match status" value="1"/>
</dbReference>
<comment type="caution">
    <text evidence="13">The sequence shown here is derived from an EMBL/GenBank/DDBJ whole genome shotgun (WGS) entry which is preliminary data.</text>
</comment>
<dbReference type="InterPro" id="IPR039421">
    <property type="entry name" value="Type_1_exporter"/>
</dbReference>
<dbReference type="InterPro" id="IPR027417">
    <property type="entry name" value="P-loop_NTPase"/>
</dbReference>
<feature type="domain" description="ABC transporter" evidence="11">
    <location>
        <begin position="391"/>
        <end position="625"/>
    </location>
</feature>
<dbReference type="Gene3D" id="3.40.50.300">
    <property type="entry name" value="P-loop containing nucleotide triphosphate hydrolases"/>
    <property type="match status" value="1"/>
</dbReference>
<name>A0A939IH22_CLOAM</name>
<evidence type="ECO:0000313" key="14">
    <source>
        <dbReference type="Proteomes" id="UP000664545"/>
    </source>
</evidence>
<evidence type="ECO:0000256" key="10">
    <source>
        <dbReference type="SAM" id="Phobius"/>
    </source>
</evidence>
<evidence type="ECO:0000256" key="6">
    <source>
        <dbReference type="ARBA" id="ARBA00022840"/>
    </source>
</evidence>
<dbReference type="FunFam" id="3.40.50.300:FF:000287">
    <property type="entry name" value="Multidrug ABC transporter ATP-binding protein"/>
    <property type="match status" value="1"/>
</dbReference>
<feature type="transmembrane region" description="Helical" evidence="10">
    <location>
        <begin position="202"/>
        <end position="221"/>
    </location>
</feature>
<dbReference type="Proteomes" id="UP000664545">
    <property type="component" value="Unassembled WGS sequence"/>
</dbReference>
<dbReference type="InterPro" id="IPR003439">
    <property type="entry name" value="ABC_transporter-like_ATP-bd"/>
</dbReference>
<keyword evidence="6 13" id="KW-0067">ATP-binding</keyword>
<comment type="subcellular location">
    <subcellularLocation>
        <location evidence="1">Cell membrane</location>
        <topology evidence="1">Multi-pass membrane protein</topology>
    </subcellularLocation>
</comment>
<keyword evidence="2" id="KW-0813">Transport</keyword>
<dbReference type="SMART" id="SM00382">
    <property type="entry name" value="AAA"/>
    <property type="match status" value="1"/>
</dbReference>
<dbReference type="PROSITE" id="PS50893">
    <property type="entry name" value="ABC_TRANSPORTER_2"/>
    <property type="match status" value="1"/>
</dbReference>
<dbReference type="SUPFAM" id="SSF90123">
    <property type="entry name" value="ABC transporter transmembrane region"/>
    <property type="match status" value="1"/>
</dbReference>
<evidence type="ECO:0000259" key="11">
    <source>
        <dbReference type="PROSITE" id="PS50893"/>
    </source>
</evidence>
<dbReference type="AlphaFoldDB" id="A0A939IH22"/>
<dbReference type="PANTHER" id="PTHR43394">
    <property type="entry name" value="ATP-DEPENDENT PERMEASE MDL1, MITOCHONDRIAL"/>
    <property type="match status" value="1"/>
</dbReference>
<dbReference type="InterPro" id="IPR011527">
    <property type="entry name" value="ABC1_TM_dom"/>
</dbReference>
<feature type="transmembrane region" description="Helical" evidence="10">
    <location>
        <begin position="179"/>
        <end position="196"/>
    </location>
</feature>
<evidence type="ECO:0000259" key="12">
    <source>
        <dbReference type="PROSITE" id="PS50929"/>
    </source>
</evidence>
<dbReference type="GO" id="GO:0005886">
    <property type="term" value="C:plasma membrane"/>
    <property type="evidence" value="ECO:0007669"/>
    <property type="project" value="UniProtKB-SubCell"/>
</dbReference>
<dbReference type="GO" id="GO:0015421">
    <property type="term" value="F:ABC-type oligopeptide transporter activity"/>
    <property type="evidence" value="ECO:0007669"/>
    <property type="project" value="TreeGrafter"/>
</dbReference>
<keyword evidence="7 10" id="KW-1133">Transmembrane helix</keyword>
<dbReference type="EMBL" id="JAFJZZ010000009">
    <property type="protein sequence ID" value="MBN7774370.1"/>
    <property type="molecule type" value="Genomic_DNA"/>
</dbReference>
<dbReference type="FunFam" id="1.20.1560.10:FF:000011">
    <property type="entry name" value="Multidrug ABC transporter ATP-binding protein"/>
    <property type="match status" value="1"/>
</dbReference>
<keyword evidence="5" id="KW-0547">Nucleotide-binding</keyword>
<evidence type="ECO:0000256" key="2">
    <source>
        <dbReference type="ARBA" id="ARBA00022448"/>
    </source>
</evidence>
<dbReference type="InterPro" id="IPR017871">
    <property type="entry name" value="ABC_transporter-like_CS"/>
</dbReference>
<evidence type="ECO:0000256" key="8">
    <source>
        <dbReference type="ARBA" id="ARBA00023136"/>
    </source>
</evidence>
<feature type="region of interest" description="Disordered" evidence="9">
    <location>
        <begin position="366"/>
        <end position="385"/>
    </location>
</feature>
<feature type="transmembrane region" description="Helical" evidence="10">
    <location>
        <begin position="100"/>
        <end position="125"/>
    </location>
</feature>
<sequence>MAPKKEQTAPSAPRQRRGPEPGGGPANMMPGEKAKNFKSTMKNLLKYFKPFQFQMGVVILFAVASTVFSIVSPTILGDATDVIVSGFLQGGIDFDKMRNILTLLIVLYLISFIFSMLQSYIMAGVAQRITYRLRKEISEKLDRLPLKYFDEKTHGEILSRVTNDVETVNQSLAQSLTQTITSIASVVGVLVMMLTISVRMTVAALIALPLSMLLIKLVVHFSQPHFKNQQKYLGEMNGHVEEMYTGHLIVKAFNKEDDSIKTFNELNNKLYNSVWKSQFLSGMMMPLIGFVGNLAYVFVCVVGGYLALKGQVTIGNIQAFMQYVRSFNQPIQQISNIANVFQATAAAAERVFELLDEKEELDSIVPEARPGENQAQNKDGLTGKKQGRGAVSFEQVRFGYDPGDMLIHDFSFEVKPGQRIAIVGPTGAGKTTLVKLLLRFYELNGGRILIDGKNSTDYTRAELRNLFGMVLQDTWLFNGTIMENIRYGKYGATDEEVYAAAKAAQVDHFIKTQPKGYQMEITEEANNISQGEKQLLTIARAFLADAPILILDEATSSVDTRTELQIQRAMSNLMKNRTSFVIAHRLSTIKDADIILVVDHGDIVEYGNHEELLAKGGFYSTLYNSQF</sequence>
<feature type="transmembrane region" description="Helical" evidence="10">
    <location>
        <begin position="287"/>
        <end position="308"/>
    </location>
</feature>
<dbReference type="PANTHER" id="PTHR43394:SF1">
    <property type="entry name" value="ATP-BINDING CASSETTE SUB-FAMILY B MEMBER 10, MITOCHONDRIAL"/>
    <property type="match status" value="1"/>
</dbReference>
<dbReference type="Pfam" id="PF00005">
    <property type="entry name" value="ABC_tran"/>
    <property type="match status" value="1"/>
</dbReference>
<dbReference type="CDD" id="cd18547">
    <property type="entry name" value="ABC_6TM_Tm288_like"/>
    <property type="match status" value="1"/>
</dbReference>
<reference evidence="13" key="1">
    <citation type="submission" date="2021-02" db="EMBL/GenBank/DDBJ databases">
        <title>Abyssanaerobacter marinus gen.nov., sp., nov, anaerobic bacterium isolated from the Onnuri vent field of Indian Ocean and suggestion of Mogibacteriaceae fam. nov., and proposal of reclassification of ambiguous this family's genus member.</title>
        <authorList>
            <person name="Kim Y.J."/>
            <person name="Yang J.-A."/>
        </authorList>
    </citation>
    <scope>NUCLEOTIDE SEQUENCE</scope>
    <source>
        <strain evidence="13">DSM 2634</strain>
    </source>
</reference>
<organism evidence="13 14">
    <name type="scientific">Clostridium aminobutyricum</name>
    <dbReference type="NCBI Taxonomy" id="33953"/>
    <lineage>
        <taxon>Bacteria</taxon>
        <taxon>Bacillati</taxon>
        <taxon>Bacillota</taxon>
        <taxon>Clostridia</taxon>
        <taxon>Eubacteriales</taxon>
        <taxon>Clostridiaceae</taxon>
        <taxon>Clostridium</taxon>
    </lineage>
</organism>